<evidence type="ECO:0000256" key="10">
    <source>
        <dbReference type="PROSITE-ProRule" id="PRU10007"/>
    </source>
</evidence>
<dbReference type="Gene3D" id="3.40.605.10">
    <property type="entry name" value="Aldehyde Dehydrogenase, Chain A, domain 1"/>
    <property type="match status" value="1"/>
</dbReference>
<evidence type="ECO:0000313" key="13">
    <source>
        <dbReference type="EMBL" id="CRG84139.1"/>
    </source>
</evidence>
<dbReference type="STRING" id="28573.A0A0U1LM80"/>
<reference evidence="13 14" key="1">
    <citation type="submission" date="2015-04" db="EMBL/GenBank/DDBJ databases">
        <authorList>
            <person name="Syromyatnikov M.Y."/>
            <person name="Popov V.N."/>
        </authorList>
    </citation>
    <scope>NUCLEOTIDE SEQUENCE [LARGE SCALE GENOMIC DNA]</scope>
    <source>
        <strain evidence="13">WF-38-12</strain>
    </source>
</reference>
<accession>A0A0U1LM80</accession>
<dbReference type="InterPro" id="IPR016160">
    <property type="entry name" value="Ald_DH_CS_CYS"/>
</dbReference>
<evidence type="ECO:0000256" key="6">
    <source>
        <dbReference type="ARBA" id="ARBA00030806"/>
    </source>
</evidence>
<dbReference type="OMA" id="ARIMTCE"/>
<dbReference type="PANTHER" id="PTHR43353">
    <property type="entry name" value="SUCCINATE-SEMIALDEHYDE DEHYDROGENASE, MITOCHONDRIAL"/>
    <property type="match status" value="1"/>
</dbReference>
<dbReference type="InterPro" id="IPR029510">
    <property type="entry name" value="Ald_DH_CS_GLU"/>
</dbReference>
<evidence type="ECO:0000256" key="3">
    <source>
        <dbReference type="ARBA" id="ARBA00013051"/>
    </source>
</evidence>
<evidence type="ECO:0000256" key="11">
    <source>
        <dbReference type="RuleBase" id="RU003345"/>
    </source>
</evidence>
<evidence type="ECO:0000256" key="1">
    <source>
        <dbReference type="ARBA" id="ARBA00005176"/>
    </source>
</evidence>
<evidence type="ECO:0000256" key="9">
    <source>
        <dbReference type="ARBA" id="ARBA00067047"/>
    </source>
</evidence>
<dbReference type="InterPro" id="IPR015590">
    <property type="entry name" value="Aldehyde_DH_dom"/>
</dbReference>
<comment type="catalytic activity">
    <reaction evidence="7">
        <text>succinate semialdehyde + NADP(+) + H2O = succinate + NADPH + 2 H(+)</text>
        <dbReference type="Rhea" id="RHEA:13213"/>
        <dbReference type="ChEBI" id="CHEBI:15377"/>
        <dbReference type="ChEBI" id="CHEBI:15378"/>
        <dbReference type="ChEBI" id="CHEBI:30031"/>
        <dbReference type="ChEBI" id="CHEBI:57706"/>
        <dbReference type="ChEBI" id="CHEBI:57783"/>
        <dbReference type="ChEBI" id="CHEBI:58349"/>
        <dbReference type="EC" id="1.2.1.16"/>
    </reaction>
</comment>
<comment type="similarity">
    <text evidence="2 11">Belongs to the aldehyde dehydrogenase family.</text>
</comment>
<keyword evidence="14" id="KW-1185">Reference proteome</keyword>
<dbReference type="EC" id="1.2.1.16" evidence="9"/>
<dbReference type="InterPro" id="IPR016161">
    <property type="entry name" value="Ald_DH/histidinol_DH"/>
</dbReference>
<dbReference type="InterPro" id="IPR016163">
    <property type="entry name" value="Ald_DH_C"/>
</dbReference>
<keyword evidence="5 11" id="KW-0560">Oxidoreductase</keyword>
<dbReference type="CDD" id="cd07103">
    <property type="entry name" value="ALDH_F5_SSADH_GabD"/>
    <property type="match status" value="1"/>
</dbReference>
<organism evidence="13 14">
    <name type="scientific">Talaromyces islandicus</name>
    <name type="common">Penicillium islandicum</name>
    <dbReference type="NCBI Taxonomy" id="28573"/>
    <lineage>
        <taxon>Eukaryota</taxon>
        <taxon>Fungi</taxon>
        <taxon>Dikarya</taxon>
        <taxon>Ascomycota</taxon>
        <taxon>Pezizomycotina</taxon>
        <taxon>Eurotiomycetes</taxon>
        <taxon>Eurotiomycetidae</taxon>
        <taxon>Eurotiales</taxon>
        <taxon>Trichocomaceae</taxon>
        <taxon>Talaromyces</taxon>
        <taxon>Talaromyces sect. Islandici</taxon>
    </lineage>
</organism>
<feature type="domain" description="Aldehyde dehydrogenase" evidence="12">
    <location>
        <begin position="20"/>
        <end position="481"/>
    </location>
</feature>
<dbReference type="SUPFAM" id="SSF53720">
    <property type="entry name" value="ALDH-like"/>
    <property type="match status" value="1"/>
</dbReference>
<evidence type="ECO:0000256" key="5">
    <source>
        <dbReference type="ARBA" id="ARBA00023002"/>
    </source>
</evidence>
<dbReference type="FunFam" id="3.40.309.10:FF:000004">
    <property type="entry name" value="Succinate-semialdehyde dehydrogenase I"/>
    <property type="match status" value="1"/>
</dbReference>
<comment type="pathway">
    <text evidence="1">Amino-acid degradation; 4-aminobutanoate degradation.</text>
</comment>
<dbReference type="Proteomes" id="UP000054383">
    <property type="component" value="Unassembled WGS sequence"/>
</dbReference>
<dbReference type="GO" id="GO:0004777">
    <property type="term" value="F:succinate-semialdehyde dehydrogenase (NAD+) activity"/>
    <property type="evidence" value="ECO:0007669"/>
    <property type="project" value="UniProtKB-EC"/>
</dbReference>
<evidence type="ECO:0000256" key="2">
    <source>
        <dbReference type="ARBA" id="ARBA00009986"/>
    </source>
</evidence>
<dbReference type="FunFam" id="3.40.605.10:FF:000005">
    <property type="entry name" value="Succinate-semialdehyde dehydrogenase I"/>
    <property type="match status" value="1"/>
</dbReference>
<dbReference type="Pfam" id="PF00171">
    <property type="entry name" value="Aldedh"/>
    <property type="match status" value="1"/>
</dbReference>
<evidence type="ECO:0000256" key="4">
    <source>
        <dbReference type="ARBA" id="ARBA00019842"/>
    </source>
</evidence>
<dbReference type="GO" id="GO:0009450">
    <property type="term" value="P:gamma-aminobutyric acid catabolic process"/>
    <property type="evidence" value="ECO:0007669"/>
    <property type="project" value="TreeGrafter"/>
</dbReference>
<gene>
    <name evidence="13" type="ORF">PISL3812_01466</name>
</gene>
<dbReference type="InterPro" id="IPR016162">
    <property type="entry name" value="Ald_DH_N"/>
</dbReference>
<dbReference type="PROSITE" id="PS00687">
    <property type="entry name" value="ALDEHYDE_DEHYDR_GLU"/>
    <property type="match status" value="1"/>
</dbReference>
<proteinExistence type="inferred from homology"/>
<sequence length="488" mass="52124">MQLKDQSLIQPDSAFINGKWYRPESGIYFDVINPATSLPVARLPDLDEGQCLEAVHAAVNAAAQLRNTPGKQRAEILRRWCNLMHEASDDLAAIITAENGKPLAEAQGEVAYASSFLEWFSGEASRIDGAVYQASDPANRIVTIKQPVGIVGIITPWNFPAAMITRKVGAAIAAGCPCIIKPAAETPLTALAIAHLAHQAGLIAGALNIVTTLVHTQIVGKMLTQHPSIRKFSFTGSTAVGKLLAAQCMTTMKKISLELGGNAPFIVFNDADIKKAVDGIISCKFRLSGQTCVCANRLYVQSGIHDQIVEALVIRINQFRLGPGDQPETTLGPLISKKATEKVAAHTEDAVKRGGRVVTGGKVASELGEAFFQPTVITNVSPEALCAREETFGPFLPIFTFETEEEVVQLANSTDVGLAGYFFTENASRAWRVAESLEVGMVGVNTGLISDVASPFGGIKESGQGREGSKIGIDEYLEVKSMTFAINN</sequence>
<evidence type="ECO:0000256" key="8">
    <source>
        <dbReference type="ARBA" id="ARBA00052698"/>
    </source>
</evidence>
<dbReference type="OrthoDB" id="310895at2759"/>
<dbReference type="InterPro" id="IPR050740">
    <property type="entry name" value="Aldehyde_DH_Superfamily"/>
</dbReference>
<dbReference type="AlphaFoldDB" id="A0A0U1LM80"/>
<feature type="active site" evidence="10">
    <location>
        <position position="258"/>
    </location>
</feature>
<evidence type="ECO:0000256" key="7">
    <source>
        <dbReference type="ARBA" id="ARBA00050387"/>
    </source>
</evidence>
<comment type="catalytic activity">
    <reaction evidence="8">
        <text>succinate semialdehyde + NAD(+) + H2O = succinate + NADH + 2 H(+)</text>
        <dbReference type="Rhea" id="RHEA:13217"/>
        <dbReference type="ChEBI" id="CHEBI:15377"/>
        <dbReference type="ChEBI" id="CHEBI:15378"/>
        <dbReference type="ChEBI" id="CHEBI:30031"/>
        <dbReference type="ChEBI" id="CHEBI:57540"/>
        <dbReference type="ChEBI" id="CHEBI:57706"/>
        <dbReference type="ChEBI" id="CHEBI:57945"/>
        <dbReference type="EC" id="1.2.1.16"/>
    </reaction>
</comment>
<dbReference type="EMBL" id="CVMT01000001">
    <property type="protein sequence ID" value="CRG84139.1"/>
    <property type="molecule type" value="Genomic_DNA"/>
</dbReference>
<dbReference type="PROSITE" id="PS00070">
    <property type="entry name" value="ALDEHYDE_DEHYDR_CYS"/>
    <property type="match status" value="1"/>
</dbReference>
<dbReference type="Gene3D" id="3.40.309.10">
    <property type="entry name" value="Aldehyde Dehydrogenase, Chain A, domain 2"/>
    <property type="match status" value="1"/>
</dbReference>
<name>A0A0U1LM80_TALIS</name>
<dbReference type="EC" id="1.2.1.24" evidence="3"/>
<evidence type="ECO:0000313" key="14">
    <source>
        <dbReference type="Proteomes" id="UP000054383"/>
    </source>
</evidence>
<protein>
    <recommendedName>
        <fullName evidence="4">Succinate-semialdehyde dehydrogenase, mitochondrial</fullName>
        <ecNumber evidence="9">1.2.1.16</ecNumber>
        <ecNumber evidence="3">1.2.1.24</ecNumber>
    </recommendedName>
    <alternativeName>
        <fullName evidence="6">NAD(+)-dependent succinic semialdehyde dehydrogenase</fullName>
    </alternativeName>
</protein>
<dbReference type="PANTHER" id="PTHR43353:SF5">
    <property type="entry name" value="SUCCINATE-SEMIALDEHYDE DEHYDROGENASE, MITOCHONDRIAL"/>
    <property type="match status" value="1"/>
</dbReference>
<evidence type="ECO:0000259" key="12">
    <source>
        <dbReference type="Pfam" id="PF00171"/>
    </source>
</evidence>